<dbReference type="RefSeq" id="WP_209888770.1">
    <property type="nucleotide sequence ID" value="NZ_JAGGMR010000001.1"/>
</dbReference>
<gene>
    <name evidence="2" type="ORF">BJ987_002600</name>
</gene>
<accession>A0ABS4QF34</accession>
<evidence type="ECO:0000313" key="2">
    <source>
        <dbReference type="EMBL" id="MBP2189699.1"/>
    </source>
</evidence>
<reference evidence="2 3" key="1">
    <citation type="submission" date="2021-03" db="EMBL/GenBank/DDBJ databases">
        <title>Sequencing the genomes of 1000 actinobacteria strains.</title>
        <authorList>
            <person name="Klenk H.-P."/>
        </authorList>
    </citation>
    <scope>NUCLEOTIDE SEQUENCE [LARGE SCALE GENOMIC DNA]</scope>
    <source>
        <strain evidence="2 3">DSM 45516</strain>
    </source>
</reference>
<comment type="caution">
    <text evidence="2">The sequence shown here is derived from an EMBL/GenBank/DDBJ whole genome shotgun (WGS) entry which is preliminary data.</text>
</comment>
<feature type="region of interest" description="Disordered" evidence="1">
    <location>
        <begin position="29"/>
        <end position="56"/>
    </location>
</feature>
<proteinExistence type="predicted"/>
<evidence type="ECO:0000313" key="3">
    <source>
        <dbReference type="Proteomes" id="UP001519325"/>
    </source>
</evidence>
<sequence>MSAIVLVQPYHRTRTCEVGWGMTTGATLTRTDRVPTQHSGSDPQRWADAMFSTIPS</sequence>
<organism evidence="2 3">
    <name type="scientific">Nocardia goodfellowii</name>
    <dbReference type="NCBI Taxonomy" id="882446"/>
    <lineage>
        <taxon>Bacteria</taxon>
        <taxon>Bacillati</taxon>
        <taxon>Actinomycetota</taxon>
        <taxon>Actinomycetes</taxon>
        <taxon>Mycobacteriales</taxon>
        <taxon>Nocardiaceae</taxon>
        <taxon>Nocardia</taxon>
    </lineage>
</organism>
<evidence type="ECO:0000256" key="1">
    <source>
        <dbReference type="SAM" id="MobiDB-lite"/>
    </source>
</evidence>
<keyword evidence="3" id="KW-1185">Reference proteome</keyword>
<protein>
    <submittedName>
        <fullName evidence="2">Uncharacterized protein</fullName>
    </submittedName>
</protein>
<dbReference type="EMBL" id="JAGGMR010000001">
    <property type="protein sequence ID" value="MBP2189699.1"/>
    <property type="molecule type" value="Genomic_DNA"/>
</dbReference>
<dbReference type="Proteomes" id="UP001519325">
    <property type="component" value="Unassembled WGS sequence"/>
</dbReference>
<name>A0ABS4QF34_9NOCA</name>